<dbReference type="GO" id="GO:0008713">
    <property type="term" value="F:ADP-heptose-lipopolysaccharide heptosyltransferase activity"/>
    <property type="evidence" value="ECO:0007669"/>
    <property type="project" value="TreeGrafter"/>
</dbReference>
<dbReference type="EMBL" id="ACDE02000019">
    <property type="protein sequence ID" value="EEO40103.1"/>
    <property type="molecule type" value="Genomic_DNA"/>
</dbReference>
<protein>
    <recommendedName>
        <fullName evidence="5">ADP-heptose--LPS heptosyltransferase</fullName>
    </recommendedName>
</protein>
<dbReference type="RefSeq" id="WP_008802883.1">
    <property type="nucleotide sequence ID" value="NZ_KQ235737.1"/>
</dbReference>
<dbReference type="Pfam" id="PF01075">
    <property type="entry name" value="Glyco_transf_9"/>
    <property type="match status" value="1"/>
</dbReference>
<dbReference type="GO" id="GO:0005829">
    <property type="term" value="C:cytosol"/>
    <property type="evidence" value="ECO:0007669"/>
    <property type="project" value="TreeGrafter"/>
</dbReference>
<gene>
    <name evidence="3" type="ORF">FSCG_00816</name>
</gene>
<accession>A0A0M1VTX5</accession>
<comment type="caution">
    <text evidence="3">The sequence shown here is derived from an EMBL/GenBank/DDBJ whole genome shotgun (WGS) entry which is preliminary data.</text>
</comment>
<evidence type="ECO:0000256" key="2">
    <source>
        <dbReference type="ARBA" id="ARBA00022679"/>
    </source>
</evidence>
<organism evidence="3 4">
    <name type="scientific">Fusobacterium vincentii 4_1_13</name>
    <dbReference type="NCBI Taxonomy" id="469606"/>
    <lineage>
        <taxon>Bacteria</taxon>
        <taxon>Fusobacteriati</taxon>
        <taxon>Fusobacteriota</taxon>
        <taxon>Fusobacteriia</taxon>
        <taxon>Fusobacteriales</taxon>
        <taxon>Fusobacteriaceae</taxon>
        <taxon>Fusobacterium</taxon>
    </lineage>
</organism>
<dbReference type="AlphaFoldDB" id="A0A0M1VTX5"/>
<dbReference type="PANTHER" id="PTHR30160">
    <property type="entry name" value="TETRAACYLDISACCHARIDE 4'-KINASE-RELATED"/>
    <property type="match status" value="1"/>
</dbReference>
<dbReference type="InterPro" id="IPR051199">
    <property type="entry name" value="LPS_LOS_Heptosyltrfase"/>
</dbReference>
<evidence type="ECO:0000313" key="3">
    <source>
        <dbReference type="EMBL" id="EEO40103.1"/>
    </source>
</evidence>
<dbReference type="Gene3D" id="3.40.50.2000">
    <property type="entry name" value="Glycogen Phosphorylase B"/>
    <property type="match status" value="2"/>
</dbReference>
<keyword evidence="2" id="KW-0808">Transferase</keyword>
<evidence type="ECO:0000313" key="4">
    <source>
        <dbReference type="Proteomes" id="UP000004925"/>
    </source>
</evidence>
<evidence type="ECO:0008006" key="5">
    <source>
        <dbReference type="Google" id="ProtNLM"/>
    </source>
</evidence>
<dbReference type="CDD" id="cd03789">
    <property type="entry name" value="GT9_LPS_heptosyltransferase"/>
    <property type="match status" value="1"/>
</dbReference>
<dbReference type="HOGENOM" id="CLU_056162_2_0_0"/>
<sequence length="377" mass="44703">MKNLIKKLNRIFQDYMREKRLKIGKYIWDRKDKVKILEGNGFLEENDIKSILFLRYDGKIGDMVVNSLMFREIKKVYPNIKIGIVARGAAIDIIKDNPNVDKIYEYYKDRKKIKDLALKIKEEKYDLLIDFSEMLRVNQMMLINLCGARINIGLDRKDWKLFDLSIESGKDFKWTEHITNRYLAYLIKLGLKKESIDISYDIYLKDEKKYETFFYKIKENKKLILNPYGASKHKSFNIETLENIITYLKDKDIAIILVYFGDKYKELEFLEKKYKSVYIPKKIESILNTTILIKKSDYVISPDTSIVHIASAFNKKMITVYPPKGGKYGIDHLVWAPKSKYNKVIFCKDKTGNYDEIDINTFDFDEMKEEILKMLEQ</sequence>
<dbReference type="GO" id="GO:0009244">
    <property type="term" value="P:lipopolysaccharide core region biosynthetic process"/>
    <property type="evidence" value="ECO:0007669"/>
    <property type="project" value="TreeGrafter"/>
</dbReference>
<proteinExistence type="predicted"/>
<dbReference type="InterPro" id="IPR002201">
    <property type="entry name" value="Glyco_trans_9"/>
</dbReference>
<dbReference type="eggNOG" id="COG0859">
    <property type="taxonomic scope" value="Bacteria"/>
</dbReference>
<dbReference type="Proteomes" id="UP000004925">
    <property type="component" value="Unassembled WGS sequence"/>
</dbReference>
<dbReference type="PANTHER" id="PTHR30160:SF15">
    <property type="entry name" value="GLYCOSYLTRANSFERASE HI_0523-RELATED"/>
    <property type="match status" value="1"/>
</dbReference>
<evidence type="ECO:0000256" key="1">
    <source>
        <dbReference type="ARBA" id="ARBA00022676"/>
    </source>
</evidence>
<keyword evidence="1" id="KW-0328">Glycosyltransferase</keyword>
<reference evidence="3 4" key="1">
    <citation type="submission" date="2011-10" db="EMBL/GenBank/DDBJ databases">
        <title>The Genome Sequence of Fusobacterium sp. 4_1_13.</title>
        <authorList>
            <consortium name="The Broad Institute Genome Sequencing Platform"/>
            <person name="Earl A."/>
            <person name="Ward D."/>
            <person name="Feldgarden M."/>
            <person name="Gevers D."/>
            <person name="Strauss J."/>
            <person name="Ambrose C."/>
            <person name="Allen-Vercoe E."/>
            <person name="Young S.K."/>
            <person name="Zeng Q."/>
            <person name="Gargeya S."/>
            <person name="Fitzgerald M."/>
            <person name="Haas B."/>
            <person name="Abouelleil A."/>
            <person name="Alvarado L."/>
            <person name="Arachchi H.M."/>
            <person name="Berlin A."/>
            <person name="Brown A."/>
            <person name="Chapman S.B."/>
            <person name="Chen Z."/>
            <person name="Dunbar C."/>
            <person name="Freedman E."/>
            <person name="Gearin G."/>
            <person name="Goldberg J."/>
            <person name="Griggs A."/>
            <person name="Gujja S."/>
            <person name="Heiman D."/>
            <person name="Howarth C."/>
            <person name="Larson L."/>
            <person name="Lui A."/>
            <person name="MacDonald P.J."/>
            <person name="Montmayeur A."/>
            <person name="Murphy C."/>
            <person name="Neiman D."/>
            <person name="Pearson M."/>
            <person name="Priest M."/>
            <person name="Roberts A."/>
            <person name="Saif S."/>
            <person name="Shea T."/>
            <person name="Shenoy N."/>
            <person name="Sisk P."/>
            <person name="Stolte C."/>
            <person name="Sykes S."/>
            <person name="Wortman J."/>
            <person name="Nusbaum C."/>
            <person name="Birren B."/>
        </authorList>
    </citation>
    <scope>NUCLEOTIDE SEQUENCE [LARGE SCALE GENOMIC DNA]</scope>
    <source>
        <strain evidence="3 4">4_1_13</strain>
    </source>
</reference>
<dbReference type="SUPFAM" id="SSF53756">
    <property type="entry name" value="UDP-Glycosyltransferase/glycogen phosphorylase"/>
    <property type="match status" value="1"/>
</dbReference>
<name>A0A0M1VTX5_FUSVC</name>